<comment type="caution">
    <text evidence="6">The sequence shown here is derived from an EMBL/GenBank/DDBJ whole genome shotgun (WGS) entry which is preliminary data.</text>
</comment>
<evidence type="ECO:0000313" key="7">
    <source>
        <dbReference type="Proteomes" id="UP001202961"/>
    </source>
</evidence>
<dbReference type="InterPro" id="IPR036322">
    <property type="entry name" value="WD40_repeat_dom_sf"/>
</dbReference>
<sequence>MILRRGYEFTTGYRLQEYLGKGQFGEVWRATGPGGVMLAVKFIDLEGGRGQKEYEAIKRIKSIRHANLMPITAIWKLDAEGQLIPEPHNDGEQTIDAIELDTRGQSGFVVAAESQPATLIVGMSLGDASLEKYLPEKGDPNPQSRIPVGELLKFMEGIARGMDFLNSPIHDFGKGPVSLQHCDVKPANIVLIGDSAVLCDFGLARILSRNQVTMTNPSGTPAYMSPEAIDGKPSRTSDQYSLAVTYYHLRTGTLPISDESVHRVLQAHMTGRLDFSRLNEPEQAVLRRATHRDWRNRYESNSHFIGAVREALVKSGIAVTGQLSHPFVETPRPGKKIVPGPSGPAAQGVETFDQENLTGGVVQHSKGGSPILTDDAASKASYGTWVPGVPTNQTADLQPKFESAEVRAAMGSQSAGGPASHELASPPDAFLFGESKSDAPRAKRFPTKITLPAIGVTACVLLIGGIWMTRSPSGEEPSGGGEQVIVAPPKWQLSDDVNQSKANFESLVEANPALLTVNPEITFAHRDAIEVLVPLGKDAGFLTAGYDSTPKIWSVVKKETDDEGSIHVQPSELAGVVLDDIGSSVLYSAAVCLSEDAKWLFVGAGESLFVWPTQSLLNVSSSDFPVSPTQHWVFESNVLAVTSHPEKPQLAAVALEQQQLVVVDAQADGSPSDLVHRTELSDIPKSLRFTGAGNVLLLQFEYGDLAALKWSDMKGSDTSSASVPVTQLGVKDCEVLFGDPRSAEREFWIGHASGVLTKHRVTLDDGISLDAKQAIDSIAQDGISTIALAKHPSTNDSIMLVGSTDQSVSLIRLADQVTTQMVPLYSGPVRSVVLSADGSWFAAGTDRSVWVGSANDPAQFLTRLEIGPVSAESLLIDETNDLLIVGCGDGTLARFNWTHARLRSLVPSPKPAPAAEPKERAPTPPNNRITYSFDSN</sequence>
<dbReference type="Proteomes" id="UP001202961">
    <property type="component" value="Unassembled WGS sequence"/>
</dbReference>
<evidence type="ECO:0000256" key="2">
    <source>
        <dbReference type="ARBA" id="ARBA00022840"/>
    </source>
</evidence>
<feature type="binding site" evidence="3">
    <location>
        <position position="41"/>
    </location>
    <ligand>
        <name>ATP</name>
        <dbReference type="ChEBI" id="CHEBI:30616"/>
    </ligand>
</feature>
<evidence type="ECO:0000256" key="1">
    <source>
        <dbReference type="ARBA" id="ARBA00022741"/>
    </source>
</evidence>
<dbReference type="PROSITE" id="PS00107">
    <property type="entry name" value="PROTEIN_KINASE_ATP"/>
    <property type="match status" value="1"/>
</dbReference>
<feature type="domain" description="Protein kinase" evidence="5">
    <location>
        <begin position="13"/>
        <end position="328"/>
    </location>
</feature>
<dbReference type="Gene3D" id="3.30.200.20">
    <property type="entry name" value="Phosphorylase Kinase, domain 1"/>
    <property type="match status" value="1"/>
</dbReference>
<dbReference type="InterPro" id="IPR051681">
    <property type="entry name" value="Ser/Thr_Kinases-Pseudokinases"/>
</dbReference>
<evidence type="ECO:0000259" key="5">
    <source>
        <dbReference type="PROSITE" id="PS50011"/>
    </source>
</evidence>
<dbReference type="SMART" id="SM00220">
    <property type="entry name" value="S_TKc"/>
    <property type="match status" value="1"/>
</dbReference>
<dbReference type="PANTHER" id="PTHR44329">
    <property type="entry name" value="SERINE/THREONINE-PROTEIN KINASE TNNI3K-RELATED"/>
    <property type="match status" value="1"/>
</dbReference>
<dbReference type="GO" id="GO:0004674">
    <property type="term" value="F:protein serine/threonine kinase activity"/>
    <property type="evidence" value="ECO:0007669"/>
    <property type="project" value="UniProtKB-KW"/>
</dbReference>
<gene>
    <name evidence="6" type="ORF">NB063_30245</name>
</gene>
<dbReference type="InterPro" id="IPR000719">
    <property type="entry name" value="Prot_kinase_dom"/>
</dbReference>
<dbReference type="PROSITE" id="PS50011">
    <property type="entry name" value="PROTEIN_KINASE_DOM"/>
    <property type="match status" value="1"/>
</dbReference>
<dbReference type="InterPro" id="IPR017441">
    <property type="entry name" value="Protein_kinase_ATP_BS"/>
</dbReference>
<dbReference type="SUPFAM" id="SSF50978">
    <property type="entry name" value="WD40 repeat-like"/>
    <property type="match status" value="1"/>
</dbReference>
<feature type="region of interest" description="Disordered" evidence="4">
    <location>
        <begin position="407"/>
        <end position="434"/>
    </location>
</feature>
<keyword evidence="7" id="KW-1185">Reference proteome</keyword>
<dbReference type="Gene3D" id="1.10.510.10">
    <property type="entry name" value="Transferase(Phosphotransferase) domain 1"/>
    <property type="match status" value="1"/>
</dbReference>
<accession>A0ABT0UDG8</accession>
<protein>
    <submittedName>
        <fullName evidence="6">Serine/threonine protein kinase</fullName>
    </submittedName>
</protein>
<dbReference type="SUPFAM" id="SSF56112">
    <property type="entry name" value="Protein kinase-like (PK-like)"/>
    <property type="match status" value="1"/>
</dbReference>
<dbReference type="InterPro" id="IPR015943">
    <property type="entry name" value="WD40/YVTN_repeat-like_dom_sf"/>
</dbReference>
<dbReference type="RefSeq" id="WP_250933221.1">
    <property type="nucleotide sequence ID" value="NZ_JAMQBK010000112.1"/>
</dbReference>
<dbReference type="Pfam" id="PF00069">
    <property type="entry name" value="Pkinase"/>
    <property type="match status" value="1"/>
</dbReference>
<dbReference type="PANTHER" id="PTHR44329:SF214">
    <property type="entry name" value="PROTEIN KINASE DOMAIN-CONTAINING PROTEIN"/>
    <property type="match status" value="1"/>
</dbReference>
<dbReference type="InterPro" id="IPR011009">
    <property type="entry name" value="Kinase-like_dom_sf"/>
</dbReference>
<dbReference type="CDD" id="cd14014">
    <property type="entry name" value="STKc_PknB_like"/>
    <property type="match status" value="1"/>
</dbReference>
<evidence type="ECO:0000256" key="4">
    <source>
        <dbReference type="SAM" id="MobiDB-lite"/>
    </source>
</evidence>
<proteinExistence type="predicted"/>
<keyword evidence="1 3" id="KW-0547">Nucleotide-binding</keyword>
<evidence type="ECO:0000256" key="3">
    <source>
        <dbReference type="PROSITE-ProRule" id="PRU10141"/>
    </source>
</evidence>
<dbReference type="EMBL" id="JAMQBK010000112">
    <property type="protein sequence ID" value="MCM2374924.1"/>
    <property type="molecule type" value="Genomic_DNA"/>
</dbReference>
<keyword evidence="6" id="KW-0723">Serine/threonine-protein kinase</keyword>
<reference evidence="6 7" key="1">
    <citation type="journal article" date="2022" name="Syst. Appl. Microbiol.">
        <title>Rhodopirellula aestuarii sp. nov., a novel member of the genus Rhodopirellula isolated from brackish sediments collected in the Tagus River estuary, Portugal.</title>
        <authorList>
            <person name="Vitorino I.R."/>
            <person name="Klimek D."/>
            <person name="Calusinska M."/>
            <person name="Lobo-da-Cunha A."/>
            <person name="Vasconcelos V."/>
            <person name="Lage O.M."/>
        </authorList>
    </citation>
    <scope>NUCLEOTIDE SEQUENCE [LARGE SCALE GENOMIC DNA]</scope>
    <source>
        <strain evidence="6 7">ICT_H3.1</strain>
    </source>
</reference>
<keyword evidence="2 3" id="KW-0067">ATP-binding</keyword>
<name>A0ABT0UDG8_9BACT</name>
<dbReference type="PROSITE" id="PS00108">
    <property type="entry name" value="PROTEIN_KINASE_ST"/>
    <property type="match status" value="1"/>
</dbReference>
<dbReference type="Gene3D" id="2.130.10.10">
    <property type="entry name" value="YVTN repeat-like/Quinoprotein amine dehydrogenase"/>
    <property type="match status" value="1"/>
</dbReference>
<evidence type="ECO:0000313" key="6">
    <source>
        <dbReference type="EMBL" id="MCM2374924.1"/>
    </source>
</evidence>
<keyword evidence="6" id="KW-0418">Kinase</keyword>
<organism evidence="6 7">
    <name type="scientific">Aporhodopirellula aestuarii</name>
    <dbReference type="NCBI Taxonomy" id="2950107"/>
    <lineage>
        <taxon>Bacteria</taxon>
        <taxon>Pseudomonadati</taxon>
        <taxon>Planctomycetota</taxon>
        <taxon>Planctomycetia</taxon>
        <taxon>Pirellulales</taxon>
        <taxon>Pirellulaceae</taxon>
        <taxon>Aporhodopirellula</taxon>
    </lineage>
</organism>
<feature type="region of interest" description="Disordered" evidence="4">
    <location>
        <begin position="328"/>
        <end position="348"/>
    </location>
</feature>
<feature type="compositionally biased region" description="Polar residues" evidence="4">
    <location>
        <begin position="926"/>
        <end position="936"/>
    </location>
</feature>
<feature type="region of interest" description="Disordered" evidence="4">
    <location>
        <begin position="906"/>
        <end position="936"/>
    </location>
</feature>
<keyword evidence="6" id="KW-0808">Transferase</keyword>
<dbReference type="InterPro" id="IPR008271">
    <property type="entry name" value="Ser/Thr_kinase_AS"/>
</dbReference>